<feature type="transmembrane region" description="Helical" evidence="9">
    <location>
        <begin position="978"/>
        <end position="998"/>
    </location>
</feature>
<evidence type="ECO:0000313" key="12">
    <source>
        <dbReference type="Proteomes" id="UP000829354"/>
    </source>
</evidence>
<dbReference type="Pfam" id="PF03530">
    <property type="entry name" value="SK_channel"/>
    <property type="match status" value="1"/>
</dbReference>
<keyword evidence="3 9" id="KW-0812">Transmembrane</keyword>
<feature type="region of interest" description="Disordered" evidence="8">
    <location>
        <begin position="1"/>
        <end position="43"/>
    </location>
</feature>
<dbReference type="EMBL" id="CP092620">
    <property type="protein sequence ID" value="UMM11290.1"/>
    <property type="molecule type" value="Genomic_DNA"/>
</dbReference>
<dbReference type="SMART" id="SM01053">
    <property type="entry name" value="CaMBD"/>
    <property type="match status" value="1"/>
</dbReference>
<feature type="compositionally biased region" description="Polar residues" evidence="8">
    <location>
        <begin position="76"/>
        <end position="89"/>
    </location>
</feature>
<sequence length="1150" mass="127165">MKLDEAVKVASQLQRNESVTSSSAGDVNEIPKTNGGPSHPIVRRKSGLIGKKYPSLQVSHYPVLLLSNSSDTTSNPHPSVTWRTSQQADSEPKISDLDEAPPKIRKSSSGLRQCSVSARNSLDFRDRPRFSRTSTTTSTLSPTSEKPPMPIVFVLLLILQLFKIVQLLEVPQARNHRANSIDCVDLRHLRNGQSCSSSGRLHASPKISFSSVVQQTMKWNNLGGMGSGRCLSSASPISAAERQQLWGSSMHHSFDDRPSASSEDLFASCNDIDNAYRQQRKRRAGISGATTSVQRDGPFACAGGTGYSSAGFSNGRGFPPLGGRSPQSSFDSNQDVAQISMNWMRMNGLGPSLRPFLNGGNHTPKKTIIHNSQSTTQISRLGSLRRMHAAEASIDGKLSLSGTQADVTAVCATVPAFSVLPVDSFLPFTLLLFTRPRLLRLQKFIILFELSPSLFSPPPPTTRSSSPSPAIPLRSTHSSASLLTRPIHETMLGSPVTDNPDDPLLNGGSSSAPKSILRAPRLTSAPKQLSFDVPASPTPTAKSSCVSTSGSYHMFERPNRLRAGKFSYGGLTSNHNHHQGHISLTSNGTPVFSYNCGPGGSCNPSPCSMSPLGTIRRDPSKWKLSDLKQRSNSESMFRNFDPEMLADGGRRMSMAYLPSREQALLRRILGPQGLSWISHDRETASRKSVSIAYSNDLEAGKGGGTGDDSTTPLMDEKDENSGGRLIRREHLHEKRRSVSDKALAFAVIGIILMIIENELRTGLLIRPGSFLSQTLKLSILATTAILLSFVGYFHVIEIQLFMNANAAEDWMVALSFRRIYQICLELFICMLCPIPIEFIGPFVGEKVQDRSLYAVNVLLSIMMFFRLYWLCRVMLLHSRLFTDASSRSIAGLNRVNFNARFILKTLMTMCPGTMLMIFTAFLWMVAGWILRLCERDSLEKVDPLKEFNYINSIWLVAITFLSVGYGDIVPKTYCGRSMAVVTGILGTCASSMVVAVIARKLELTRAEKHVHNFMQDTQLTRQLKHSAANVLRETWFIYKYRKLIEKPDHSKIRKHTRKFLLAIYEMRRVRRDQRKLAENLVSLGDVAKTSSNTYELVHDVHSTQEGLSLRITAIEHQLSDISRELSSLAELLRGSVLVTSDQMNNERRVL</sequence>
<dbReference type="Gene3D" id="1.10.287.70">
    <property type="match status" value="2"/>
</dbReference>
<feature type="region of interest" description="Disordered" evidence="8">
    <location>
        <begin position="700"/>
        <end position="721"/>
    </location>
</feature>
<evidence type="ECO:0000256" key="1">
    <source>
        <dbReference type="ARBA" id="ARBA00004141"/>
    </source>
</evidence>
<feature type="domain" description="Calmodulin-binding" evidence="10">
    <location>
        <begin position="1016"/>
        <end position="1092"/>
    </location>
</feature>
<dbReference type="GO" id="GO:0016020">
    <property type="term" value="C:membrane"/>
    <property type="evidence" value="ECO:0007669"/>
    <property type="project" value="UniProtKB-SubCell"/>
</dbReference>
<organism evidence="11 12">
    <name type="scientific">Caenorhabditis briggsae</name>
    <dbReference type="NCBI Taxonomy" id="6238"/>
    <lineage>
        <taxon>Eukaryota</taxon>
        <taxon>Metazoa</taxon>
        <taxon>Ecdysozoa</taxon>
        <taxon>Nematoda</taxon>
        <taxon>Chromadorea</taxon>
        <taxon>Rhabditida</taxon>
        <taxon>Rhabditina</taxon>
        <taxon>Rhabditomorpha</taxon>
        <taxon>Rhabditoidea</taxon>
        <taxon>Rhabditidae</taxon>
        <taxon>Peloderinae</taxon>
        <taxon>Caenorhabditis</taxon>
    </lineage>
</organism>
<dbReference type="GO" id="GO:0016286">
    <property type="term" value="F:small conductance calcium-activated potassium channel activity"/>
    <property type="evidence" value="ECO:0007669"/>
    <property type="project" value="InterPro"/>
</dbReference>
<keyword evidence="12" id="KW-1185">Reference proteome</keyword>
<reference evidence="11 12" key="1">
    <citation type="submission" date="2022-04" db="EMBL/GenBank/DDBJ databases">
        <title>Chromosome-level reference genomes for two strains of Caenorhabditis briggsae: an improved platform for comparative genomics.</title>
        <authorList>
            <person name="Stevens L."/>
            <person name="Andersen E."/>
        </authorList>
    </citation>
    <scope>NUCLEOTIDE SEQUENCE [LARGE SCALE GENOMIC DNA]</scope>
    <source>
        <strain evidence="11">VX34</strain>
        <tissue evidence="11">Whole-organism</tissue>
    </source>
</reference>
<evidence type="ECO:0000256" key="8">
    <source>
        <dbReference type="SAM" id="MobiDB-lite"/>
    </source>
</evidence>
<gene>
    <name evidence="11" type="ORF">L5515_000647</name>
</gene>
<dbReference type="InterPro" id="IPR013099">
    <property type="entry name" value="K_chnl_dom"/>
</dbReference>
<feature type="region of interest" description="Disordered" evidence="8">
    <location>
        <begin position="125"/>
        <end position="144"/>
    </location>
</feature>
<dbReference type="GO" id="GO:0005516">
    <property type="term" value="F:calmodulin binding"/>
    <property type="evidence" value="ECO:0007669"/>
    <property type="project" value="InterPro"/>
</dbReference>
<evidence type="ECO:0000256" key="3">
    <source>
        <dbReference type="ARBA" id="ARBA00022692"/>
    </source>
</evidence>
<dbReference type="Pfam" id="PF02888">
    <property type="entry name" value="CaMBD"/>
    <property type="match status" value="1"/>
</dbReference>
<keyword evidence="4 9" id="KW-1133">Transmembrane helix</keyword>
<feature type="transmembrane region" description="Helical" evidence="9">
    <location>
        <begin position="819"/>
        <end position="840"/>
    </location>
</feature>
<protein>
    <recommendedName>
        <fullName evidence="10">Calmodulin-binding domain-containing protein</fullName>
    </recommendedName>
</protein>
<dbReference type="PANTHER" id="PTHR10153">
    <property type="entry name" value="SMALL CONDUCTANCE CALCIUM-ACTIVATED POTASSIUM CHANNEL"/>
    <property type="match status" value="1"/>
</dbReference>
<keyword evidence="6 9" id="KW-0472">Membrane</keyword>
<evidence type="ECO:0000256" key="6">
    <source>
        <dbReference type="ARBA" id="ARBA00023136"/>
    </source>
</evidence>
<feature type="region of interest" description="Disordered" evidence="8">
    <location>
        <begin position="69"/>
        <end position="118"/>
    </location>
</feature>
<feature type="compositionally biased region" description="Basic and acidic residues" evidence="8">
    <location>
        <begin position="90"/>
        <end position="102"/>
    </location>
</feature>
<feature type="region of interest" description="Disordered" evidence="8">
    <location>
        <begin position="527"/>
        <end position="549"/>
    </location>
</feature>
<evidence type="ECO:0000256" key="9">
    <source>
        <dbReference type="SAM" id="Phobius"/>
    </source>
</evidence>
<evidence type="ECO:0000256" key="4">
    <source>
        <dbReference type="ARBA" id="ARBA00022989"/>
    </source>
</evidence>
<feature type="region of interest" description="Disordered" evidence="8">
    <location>
        <begin position="491"/>
        <end position="515"/>
    </location>
</feature>
<dbReference type="AlphaFoldDB" id="A0AAE9E337"/>
<accession>A0AAE9E337</accession>
<dbReference type="SUPFAM" id="SSF81324">
    <property type="entry name" value="Voltage-gated potassium channels"/>
    <property type="match status" value="1"/>
</dbReference>
<dbReference type="FunFam" id="1.10.287.70:FF:000174">
    <property type="entry name" value="KCNN (Potassium K ChaNNel, calcium activated)-Like"/>
    <property type="match status" value="1"/>
</dbReference>
<feature type="transmembrane region" description="Helical" evidence="9">
    <location>
        <begin position="775"/>
        <end position="798"/>
    </location>
</feature>
<comment type="subcellular location">
    <subcellularLocation>
        <location evidence="1">Membrane</location>
        <topology evidence="1">Multi-pass membrane protein</topology>
    </subcellularLocation>
</comment>
<evidence type="ECO:0000259" key="10">
    <source>
        <dbReference type="SMART" id="SM01053"/>
    </source>
</evidence>
<proteinExistence type="predicted"/>
<feature type="transmembrane region" description="Helical" evidence="9">
    <location>
        <begin position="906"/>
        <end position="929"/>
    </location>
</feature>
<keyword evidence="7" id="KW-0407">Ion channel</keyword>
<evidence type="ECO:0000256" key="2">
    <source>
        <dbReference type="ARBA" id="ARBA00022448"/>
    </source>
</evidence>
<dbReference type="Proteomes" id="UP000829354">
    <property type="component" value="Chromosome I"/>
</dbReference>
<evidence type="ECO:0000256" key="7">
    <source>
        <dbReference type="ARBA" id="ARBA00023303"/>
    </source>
</evidence>
<evidence type="ECO:0000256" key="5">
    <source>
        <dbReference type="ARBA" id="ARBA00023065"/>
    </source>
</evidence>
<dbReference type="InterPro" id="IPR036122">
    <property type="entry name" value="CaM-bd_dom_sf"/>
</dbReference>
<dbReference type="SUPFAM" id="SSF81327">
    <property type="entry name" value="Small-conductance potassium channel"/>
    <property type="match status" value="1"/>
</dbReference>
<keyword evidence="5" id="KW-0406">Ion transport</keyword>
<dbReference type="InterPro" id="IPR004178">
    <property type="entry name" value="CaM-bd_dom"/>
</dbReference>
<feature type="transmembrane region" description="Helical" evidence="9">
    <location>
        <begin position="949"/>
        <end position="966"/>
    </location>
</feature>
<dbReference type="FunFam" id="1.10.287.70:FF:000183">
    <property type="entry name" value="KCNN (Potassium K ChaNNel, calcium activated)-Like"/>
    <property type="match status" value="1"/>
</dbReference>
<feature type="transmembrane region" description="Helical" evidence="9">
    <location>
        <begin position="852"/>
        <end position="871"/>
    </location>
</feature>
<feature type="compositionally biased region" description="Polar residues" evidence="8">
    <location>
        <begin position="538"/>
        <end position="549"/>
    </location>
</feature>
<keyword evidence="2" id="KW-0813">Transport</keyword>
<name>A0AAE9E337_CAEBR</name>
<feature type="compositionally biased region" description="Polar residues" evidence="8">
    <location>
        <begin position="107"/>
        <end position="118"/>
    </location>
</feature>
<evidence type="ECO:0000313" key="11">
    <source>
        <dbReference type="EMBL" id="UMM11290.1"/>
    </source>
</evidence>
<feature type="compositionally biased region" description="Low complexity" evidence="8">
    <location>
        <begin position="131"/>
        <end position="144"/>
    </location>
</feature>
<feature type="transmembrane region" description="Helical" evidence="9">
    <location>
        <begin position="738"/>
        <end position="755"/>
    </location>
</feature>
<feature type="compositionally biased region" description="Polar residues" evidence="8">
    <location>
        <begin position="11"/>
        <end position="25"/>
    </location>
</feature>
<dbReference type="Pfam" id="PF07885">
    <property type="entry name" value="Ion_trans_2"/>
    <property type="match status" value="1"/>
</dbReference>
<dbReference type="InterPro" id="IPR015449">
    <property type="entry name" value="K_chnl_Ca-activ_SK"/>
</dbReference>